<protein>
    <submittedName>
        <fullName evidence="1">DUF1217 domain-containing protein</fullName>
    </submittedName>
</protein>
<accession>A0A975U291</accession>
<dbReference type="AlphaFoldDB" id="A0A975U291"/>
<gene>
    <name evidence="1" type="ORF">KO353_13785</name>
</gene>
<dbReference type="RefSeq" id="WP_218285361.1">
    <property type="nucleotide sequence ID" value="NZ_CP076448.1"/>
</dbReference>
<dbReference type="EMBL" id="CP076448">
    <property type="protein sequence ID" value="QXM24304.1"/>
    <property type="molecule type" value="Genomic_DNA"/>
</dbReference>
<reference evidence="1" key="1">
    <citation type="submission" date="2021-06" db="EMBL/GenBank/DDBJ databases">
        <title>Elioraea tepida, sp. nov., a moderately thermophilic aerobic anoxygenic phototrophic bacterium isolated from an alkaline siliceous hot spring mat community in Yellowstone National Park, WY, USA.</title>
        <authorList>
            <person name="Saini M.K."/>
            <person name="Yoshida S."/>
            <person name="Sebastian A."/>
            <person name="Hirose S."/>
            <person name="Hara E."/>
            <person name="Tamaki H."/>
            <person name="Soulier N.T."/>
            <person name="Albert I."/>
            <person name="Hanada S."/>
            <person name="Bryant D.A."/>
            <person name="Tank M."/>
        </authorList>
    </citation>
    <scope>NUCLEOTIDE SEQUENCE</scope>
    <source>
        <strain evidence="1">MS-P2</strain>
    </source>
</reference>
<keyword evidence="2" id="KW-1185">Reference proteome</keyword>
<name>A0A975U291_9PROT</name>
<dbReference type="Proteomes" id="UP000694001">
    <property type="component" value="Chromosome"/>
</dbReference>
<proteinExistence type="predicted"/>
<sequence>MLNGLGAPAAWVLLQRKGEALQQRFEQQRTVARDVERFRERAREIGSVEELMRDRRSLQFVLEAFQLESEIDKRGIIRRLLTDDPQDVRSFANRMVDPRYRQINRAFGGIDGPPLADPRLVDRIVNLTLTNRFEKAQGEANPGLREALYFKRMIGGVTNVNQLMSDRVLTAVARGALGLPEKFGLLSFEQQRSILEKRIDFKSFADPKAVDRFVQAYLIKTQGAQAPAQNPMLVLLDASGGAGGLLSFVGRNVSLRV</sequence>
<dbReference type="KEGG" id="elio:KO353_13785"/>
<evidence type="ECO:0000313" key="2">
    <source>
        <dbReference type="Proteomes" id="UP000694001"/>
    </source>
</evidence>
<evidence type="ECO:0000313" key="1">
    <source>
        <dbReference type="EMBL" id="QXM24304.1"/>
    </source>
</evidence>
<dbReference type="InterPro" id="IPR010626">
    <property type="entry name" value="DUF1217"/>
</dbReference>
<organism evidence="1 2">
    <name type="scientific">Elioraea tepida</name>
    <dbReference type="NCBI Taxonomy" id="2843330"/>
    <lineage>
        <taxon>Bacteria</taxon>
        <taxon>Pseudomonadati</taxon>
        <taxon>Pseudomonadota</taxon>
        <taxon>Alphaproteobacteria</taxon>
        <taxon>Acetobacterales</taxon>
        <taxon>Elioraeaceae</taxon>
        <taxon>Elioraea</taxon>
    </lineage>
</organism>
<dbReference type="Pfam" id="PF06748">
    <property type="entry name" value="DUF1217"/>
    <property type="match status" value="1"/>
</dbReference>